<keyword evidence="18" id="KW-1185">Reference proteome</keyword>
<evidence type="ECO:0000256" key="7">
    <source>
        <dbReference type="ARBA" id="ARBA00023065"/>
    </source>
</evidence>
<evidence type="ECO:0000256" key="6">
    <source>
        <dbReference type="ARBA" id="ARBA00023004"/>
    </source>
</evidence>
<accession>A0ABW3H500</accession>
<keyword evidence="5 11" id="KW-0812">Transmembrane</keyword>
<gene>
    <name evidence="17" type="ORF">ACFQ1E_06235</name>
</gene>
<dbReference type="Pfam" id="PF07715">
    <property type="entry name" value="Plug"/>
    <property type="match status" value="1"/>
</dbReference>
<feature type="compositionally biased region" description="Low complexity" evidence="13">
    <location>
        <begin position="26"/>
        <end position="42"/>
    </location>
</feature>
<dbReference type="InterPro" id="IPR000531">
    <property type="entry name" value="Beta-barrel_TonB"/>
</dbReference>
<dbReference type="InterPro" id="IPR012910">
    <property type="entry name" value="Plug_dom"/>
</dbReference>
<evidence type="ECO:0000259" key="16">
    <source>
        <dbReference type="Pfam" id="PF07715"/>
    </source>
</evidence>
<dbReference type="Gene3D" id="2.40.170.20">
    <property type="entry name" value="TonB-dependent receptor, beta-barrel domain"/>
    <property type="match status" value="3"/>
</dbReference>
<feature type="domain" description="TonB-dependent receptor plug" evidence="16">
    <location>
        <begin position="64"/>
        <end position="173"/>
    </location>
</feature>
<dbReference type="PROSITE" id="PS52016">
    <property type="entry name" value="TONB_DEPENDENT_REC_3"/>
    <property type="match status" value="1"/>
</dbReference>
<evidence type="ECO:0000259" key="15">
    <source>
        <dbReference type="Pfam" id="PF00593"/>
    </source>
</evidence>
<evidence type="ECO:0000256" key="1">
    <source>
        <dbReference type="ARBA" id="ARBA00004571"/>
    </source>
</evidence>
<evidence type="ECO:0000256" key="5">
    <source>
        <dbReference type="ARBA" id="ARBA00022692"/>
    </source>
</evidence>
<evidence type="ECO:0000256" key="10">
    <source>
        <dbReference type="ARBA" id="ARBA00023237"/>
    </source>
</evidence>
<comment type="similarity">
    <text evidence="11 12">Belongs to the TonB-dependent receptor family.</text>
</comment>
<evidence type="ECO:0000256" key="4">
    <source>
        <dbReference type="ARBA" id="ARBA00022496"/>
    </source>
</evidence>
<keyword evidence="8 12" id="KW-0798">TonB box</keyword>
<evidence type="ECO:0000256" key="12">
    <source>
        <dbReference type="RuleBase" id="RU003357"/>
    </source>
</evidence>
<evidence type="ECO:0000313" key="18">
    <source>
        <dbReference type="Proteomes" id="UP001596977"/>
    </source>
</evidence>
<protein>
    <submittedName>
        <fullName evidence="17">TonB-dependent receptor</fullName>
    </submittedName>
</protein>
<dbReference type="SUPFAM" id="SSF56935">
    <property type="entry name" value="Porins"/>
    <property type="match status" value="1"/>
</dbReference>
<dbReference type="InterPro" id="IPR039426">
    <property type="entry name" value="TonB-dep_rcpt-like"/>
</dbReference>
<proteinExistence type="inferred from homology"/>
<keyword evidence="4" id="KW-0410">Iron transport</keyword>
<dbReference type="EMBL" id="JBHTJG010000002">
    <property type="protein sequence ID" value="MFD0945932.1"/>
    <property type="molecule type" value="Genomic_DNA"/>
</dbReference>
<feature type="chain" id="PRO_5047305029" evidence="14">
    <location>
        <begin position="23"/>
        <end position="867"/>
    </location>
</feature>
<comment type="subcellular location">
    <subcellularLocation>
        <location evidence="1 11">Cell outer membrane</location>
        <topology evidence="1 11">Multi-pass membrane protein</topology>
    </subcellularLocation>
</comment>
<keyword evidence="3 11" id="KW-1134">Transmembrane beta strand</keyword>
<keyword evidence="6" id="KW-0408">Iron</keyword>
<evidence type="ECO:0000256" key="13">
    <source>
        <dbReference type="SAM" id="MobiDB-lite"/>
    </source>
</evidence>
<dbReference type="RefSeq" id="WP_264943267.1">
    <property type="nucleotide sequence ID" value="NZ_JAPDRA010000002.1"/>
</dbReference>
<evidence type="ECO:0000256" key="9">
    <source>
        <dbReference type="ARBA" id="ARBA00023136"/>
    </source>
</evidence>
<evidence type="ECO:0000256" key="14">
    <source>
        <dbReference type="SAM" id="SignalP"/>
    </source>
</evidence>
<keyword evidence="17" id="KW-0675">Receptor</keyword>
<keyword evidence="2 11" id="KW-0813">Transport</keyword>
<sequence>MIKKLAMATVSLATLVAAQAAAAEAPAPQDAPAAEEQQDGAAGQDGSGNGEIVVTATRQATFVQDTPIAITAVTAETLETRGLTSTADLGNIVPNASFRQAQGAYGPAVTAFLRGVGQHDSALSGEPAVAFYIDDIYYPFLFGSSFDLLDLDHVEVLRGPQGTLFGRNALAGAVNMVSKRPSFDEASAKIEVTVGSYDRRDFRASFSVPLTENMAIGATMLSKKRTGYQRILDFTCEMYRRGTPQLAGSFPFASAATAWTSGSVDDCTMDHLGGQDQRAVRGQLYWEPAANLSVSIIGDYIDNKDDIAADYVYAIDRSKVTAAGLANLDTAYARWSVAGQPAFRYDERFITGDPFTTYATFRDPIPAGTVIAGNTYYNGSLFRGGLDHGRDSPLKTWGVSAKVVYGIADNIDLTLVGGYRKMDLSFSFDNDGSPVSETLIFHRIKEDHFTGEVRLSGKMDWLDWVAGFFYYDGHAFNGAQPMGMQNGTQRYQDTTYDPVSKAGYVNLNVHPLDGLSFTLGGRYSDDKKAVDFNNVLDGTPPGSTVFVPNEPQSTRFVTVPGETRFDWKLGVNYEFSDDVMVYASAATGYRLPGFNVRPSQPSQAGPTPGENLVSYEIGAKTDFFDRKVRVNFAAFYIDYKERVLSVAGQEARLDNAGAPVTGNSTVIPMAQDGATTCRAYSAGTDGARNPAAGIGVTCISRTFYLNSPGKVKGLEGEIDIRPVDGLVINGSFGYSQFSAPDLDALPATSNKRVLRVPDWTASAGIQYELPVPMLGGSITPRLDWYYQGSMVYSVTRKDTNQSGYSTFNGRITYHNEEHDFDLSLGATNLFNKFYYRNLFVYQDIGNAGLNGQPAPPREWYLSLSKKF</sequence>
<dbReference type="Proteomes" id="UP001596977">
    <property type="component" value="Unassembled WGS sequence"/>
</dbReference>
<dbReference type="InterPro" id="IPR036942">
    <property type="entry name" value="Beta-barrel_TonB_sf"/>
</dbReference>
<feature type="region of interest" description="Disordered" evidence="13">
    <location>
        <begin position="26"/>
        <end position="49"/>
    </location>
</feature>
<evidence type="ECO:0000313" key="17">
    <source>
        <dbReference type="EMBL" id="MFD0945932.1"/>
    </source>
</evidence>
<comment type="caution">
    <text evidence="17">The sequence shown here is derived from an EMBL/GenBank/DDBJ whole genome shotgun (WGS) entry which is preliminary data.</text>
</comment>
<keyword evidence="7" id="KW-0406">Ion transport</keyword>
<reference evidence="18" key="1">
    <citation type="journal article" date="2019" name="Int. J. Syst. Evol. Microbiol.">
        <title>The Global Catalogue of Microorganisms (GCM) 10K type strain sequencing project: providing services to taxonomists for standard genome sequencing and annotation.</title>
        <authorList>
            <consortium name="The Broad Institute Genomics Platform"/>
            <consortium name="The Broad Institute Genome Sequencing Center for Infectious Disease"/>
            <person name="Wu L."/>
            <person name="Ma J."/>
        </authorList>
    </citation>
    <scope>NUCLEOTIDE SEQUENCE [LARGE SCALE GENOMIC DNA]</scope>
    <source>
        <strain evidence="18">CCUG 62982</strain>
    </source>
</reference>
<evidence type="ECO:0000256" key="2">
    <source>
        <dbReference type="ARBA" id="ARBA00022448"/>
    </source>
</evidence>
<name>A0ABW3H500_9SPHN</name>
<keyword evidence="14" id="KW-0732">Signal</keyword>
<keyword evidence="10 11" id="KW-0998">Cell outer membrane</keyword>
<organism evidence="17 18">
    <name type="scientific">Sphingomonas canadensis</name>
    <dbReference type="NCBI Taxonomy" id="1219257"/>
    <lineage>
        <taxon>Bacteria</taxon>
        <taxon>Pseudomonadati</taxon>
        <taxon>Pseudomonadota</taxon>
        <taxon>Alphaproteobacteria</taxon>
        <taxon>Sphingomonadales</taxon>
        <taxon>Sphingomonadaceae</taxon>
        <taxon>Sphingomonas</taxon>
    </lineage>
</organism>
<dbReference type="PANTHER" id="PTHR32552:SF81">
    <property type="entry name" value="TONB-DEPENDENT OUTER MEMBRANE RECEPTOR"/>
    <property type="match status" value="1"/>
</dbReference>
<dbReference type="PANTHER" id="PTHR32552">
    <property type="entry name" value="FERRICHROME IRON RECEPTOR-RELATED"/>
    <property type="match status" value="1"/>
</dbReference>
<feature type="domain" description="TonB-dependent receptor-like beta-barrel" evidence="15">
    <location>
        <begin position="350"/>
        <end position="829"/>
    </location>
</feature>
<dbReference type="Pfam" id="PF00593">
    <property type="entry name" value="TonB_dep_Rec_b-barrel"/>
    <property type="match status" value="1"/>
</dbReference>
<evidence type="ECO:0000256" key="8">
    <source>
        <dbReference type="ARBA" id="ARBA00023077"/>
    </source>
</evidence>
<evidence type="ECO:0000256" key="11">
    <source>
        <dbReference type="PROSITE-ProRule" id="PRU01360"/>
    </source>
</evidence>
<keyword evidence="9 11" id="KW-0472">Membrane</keyword>
<evidence type="ECO:0000256" key="3">
    <source>
        <dbReference type="ARBA" id="ARBA00022452"/>
    </source>
</evidence>
<feature type="signal peptide" evidence="14">
    <location>
        <begin position="1"/>
        <end position="22"/>
    </location>
</feature>